<keyword evidence="2" id="KW-1185">Reference proteome</keyword>
<organism evidence="1 2">
    <name type="scientific">Gaopeijia maritima</name>
    <dbReference type="NCBI Taxonomy" id="3119007"/>
    <lineage>
        <taxon>Bacteria</taxon>
        <taxon>Pseudomonadati</taxon>
        <taxon>Gemmatimonadota</taxon>
        <taxon>Longimicrobiia</taxon>
        <taxon>Gaopeijiales</taxon>
        <taxon>Gaopeijiaceae</taxon>
        <taxon>Gaopeijia</taxon>
    </lineage>
</organism>
<evidence type="ECO:0008006" key="3">
    <source>
        <dbReference type="Google" id="ProtNLM"/>
    </source>
</evidence>
<accession>A0ABU9ECZ3</accession>
<dbReference type="Proteomes" id="UP001484239">
    <property type="component" value="Unassembled WGS sequence"/>
</dbReference>
<comment type="caution">
    <text evidence="1">The sequence shown here is derived from an EMBL/GenBank/DDBJ whole genome shotgun (WGS) entry which is preliminary data.</text>
</comment>
<evidence type="ECO:0000313" key="2">
    <source>
        <dbReference type="Proteomes" id="UP001484239"/>
    </source>
</evidence>
<sequence>MASVINEAFMRFTRRAEVVDRARLVATFVDAGPLMTLLESRDHQIVYGRRGTGKTHALSYLVEDRRKKGDVSLYVDLRLIGSSGGIYADPNLLLEERATRLLIDTLAALHDSLVDYTLGEDLDLSMIGPVLDRLADSIAEVSVVGTVEREQEATAQDEEHSHRSAEAGLDPVAAAVRVAGGRSSKASRGRRERVTEAGVARHRVHFGRVGASLIDLSRALDRHTWVVLDEWSSVPLDLQPYLADLLRRTLLPTPGYTVKFGAIEQRSRFRLSTPEGDYVGIEVGADMAADVNLDDFMVFENDPDRAKDFFRELLFRHLRAVLEDEHVDAPATPSQLTNRAFTQVTAFDEFIRAAEGVPRDAINVAGLAAQRALNDAISVEHVRTAARSWYQRDKEAAVGANPTARALLHWAIDRVIGDRRARAFLLRSDISHPLIDTLFDARVLHILKKSIAAHDQPGIRYDVYKLDYGCYVDLITTVRAPQGLLPVGNENAEAGFVEVPPDDYRSIRRAILDLTEFEDAQGPATSAESVGGTA</sequence>
<name>A0ABU9ECZ3_9BACT</name>
<dbReference type="SUPFAM" id="SSF52540">
    <property type="entry name" value="P-loop containing nucleoside triphosphate hydrolases"/>
    <property type="match status" value="1"/>
</dbReference>
<evidence type="ECO:0000313" key="1">
    <source>
        <dbReference type="EMBL" id="MEK9501395.1"/>
    </source>
</evidence>
<reference evidence="1 2" key="1">
    <citation type="submission" date="2024-02" db="EMBL/GenBank/DDBJ databases">
        <title>A novel Gemmatimonadota bacterium.</title>
        <authorList>
            <person name="Du Z.-J."/>
            <person name="Ye Y.-Q."/>
        </authorList>
    </citation>
    <scope>NUCLEOTIDE SEQUENCE [LARGE SCALE GENOMIC DNA]</scope>
    <source>
        <strain evidence="1 2">DH-20</strain>
    </source>
</reference>
<protein>
    <recommendedName>
        <fullName evidence="3">ATP-binding protein</fullName>
    </recommendedName>
</protein>
<dbReference type="InterPro" id="IPR027417">
    <property type="entry name" value="P-loop_NTPase"/>
</dbReference>
<gene>
    <name evidence="1" type="ORF">WI372_10445</name>
</gene>
<dbReference type="EMBL" id="JBBHLI010000005">
    <property type="protein sequence ID" value="MEK9501395.1"/>
    <property type="molecule type" value="Genomic_DNA"/>
</dbReference>
<proteinExistence type="predicted"/>
<dbReference type="RefSeq" id="WP_405286875.1">
    <property type="nucleotide sequence ID" value="NZ_JBBHLI010000005.1"/>
</dbReference>